<evidence type="ECO:0000256" key="2">
    <source>
        <dbReference type="SAM" id="SignalP"/>
    </source>
</evidence>
<proteinExistence type="predicted"/>
<dbReference type="PANTHER" id="PTHR39600">
    <property type="entry name" value="PEPTIDASE INHIBITOR I78 FAMILY PROTEIN"/>
    <property type="match status" value="1"/>
</dbReference>
<dbReference type="PANTHER" id="PTHR39600:SF1">
    <property type="entry name" value="PEPTIDASE INHIBITOR I78 FAMILY PROTEIN"/>
    <property type="match status" value="1"/>
</dbReference>
<dbReference type="Proteomes" id="UP000214603">
    <property type="component" value="Unassembled WGS sequence"/>
</dbReference>
<accession>A0A225M2U2</accession>
<sequence length="126" mass="12535">MIRKLFCVAVLSMQAACASTGLHAPGAASSSDAALTSSSEGGADMGMGGSGIAGMGSQAGVCNDDAVQSLVGSKFSQSLAEQAQKRSGSSALQVVKPGQVMTMGYNPGRLDIIIDEHGTLSSIHCG</sequence>
<feature type="signal peptide" evidence="2">
    <location>
        <begin position="1"/>
        <end position="18"/>
    </location>
</feature>
<dbReference type="Pfam" id="PF11720">
    <property type="entry name" value="Inhibitor_I78"/>
    <property type="match status" value="1"/>
</dbReference>
<dbReference type="AlphaFoldDB" id="A0A225M2U2"/>
<dbReference type="Gene3D" id="3.30.10.10">
    <property type="entry name" value="Trypsin Inhibitor V, subunit A"/>
    <property type="match status" value="1"/>
</dbReference>
<gene>
    <name evidence="3" type="ORF">CEY11_20220</name>
</gene>
<dbReference type="RefSeq" id="WP_088605229.1">
    <property type="nucleotide sequence ID" value="NZ_NJIH01000012.1"/>
</dbReference>
<evidence type="ECO:0000313" key="4">
    <source>
        <dbReference type="Proteomes" id="UP000214603"/>
    </source>
</evidence>
<reference evidence="4" key="1">
    <citation type="submission" date="2017-06" db="EMBL/GenBank/DDBJ databases">
        <title>Herbaspirillum phytohormonus sp. nov., isolated from the root nodule of Robinia pseudoacacia in lead-zinc mine.</title>
        <authorList>
            <person name="Fan M."/>
            <person name="Lin Y."/>
        </authorList>
    </citation>
    <scope>NUCLEOTIDE SEQUENCE [LARGE SCALE GENOMIC DNA]</scope>
    <source>
        <strain evidence="4">SC-089</strain>
    </source>
</reference>
<protein>
    <recommendedName>
        <fullName evidence="5">Peptidase inhibitor I78 family protein</fullName>
    </recommendedName>
</protein>
<organism evidence="3 4">
    <name type="scientific">Candidimonas nitroreducens</name>
    <dbReference type="NCBI Taxonomy" id="683354"/>
    <lineage>
        <taxon>Bacteria</taxon>
        <taxon>Pseudomonadati</taxon>
        <taxon>Pseudomonadota</taxon>
        <taxon>Betaproteobacteria</taxon>
        <taxon>Burkholderiales</taxon>
        <taxon>Alcaligenaceae</taxon>
        <taxon>Candidimonas</taxon>
    </lineage>
</organism>
<keyword evidence="4" id="KW-1185">Reference proteome</keyword>
<feature type="compositionally biased region" description="Low complexity" evidence="1">
    <location>
        <begin position="27"/>
        <end position="42"/>
    </location>
</feature>
<evidence type="ECO:0000313" key="3">
    <source>
        <dbReference type="EMBL" id="OWT55655.1"/>
    </source>
</evidence>
<dbReference type="InterPro" id="IPR021719">
    <property type="entry name" value="Prot_inh_I78"/>
</dbReference>
<feature type="chain" id="PRO_5012240126" description="Peptidase inhibitor I78 family protein" evidence="2">
    <location>
        <begin position="19"/>
        <end position="126"/>
    </location>
</feature>
<evidence type="ECO:0000256" key="1">
    <source>
        <dbReference type="SAM" id="MobiDB-lite"/>
    </source>
</evidence>
<name>A0A225M2U2_9BURK</name>
<evidence type="ECO:0008006" key="5">
    <source>
        <dbReference type="Google" id="ProtNLM"/>
    </source>
</evidence>
<dbReference type="EMBL" id="NJIH01000012">
    <property type="protein sequence ID" value="OWT55655.1"/>
    <property type="molecule type" value="Genomic_DNA"/>
</dbReference>
<comment type="caution">
    <text evidence="3">The sequence shown here is derived from an EMBL/GenBank/DDBJ whole genome shotgun (WGS) entry which is preliminary data.</text>
</comment>
<keyword evidence="2" id="KW-0732">Signal</keyword>
<feature type="region of interest" description="Disordered" evidence="1">
    <location>
        <begin position="25"/>
        <end position="49"/>
    </location>
</feature>
<dbReference type="OrthoDB" id="8724542at2"/>